<organism evidence="2 3">
    <name type="scientific">Coemansia brasiliensis</name>
    <dbReference type="NCBI Taxonomy" id="2650707"/>
    <lineage>
        <taxon>Eukaryota</taxon>
        <taxon>Fungi</taxon>
        <taxon>Fungi incertae sedis</taxon>
        <taxon>Zoopagomycota</taxon>
        <taxon>Kickxellomycotina</taxon>
        <taxon>Kickxellomycetes</taxon>
        <taxon>Kickxellales</taxon>
        <taxon>Kickxellaceae</taxon>
        <taxon>Coemansia</taxon>
    </lineage>
</organism>
<evidence type="ECO:0000256" key="1">
    <source>
        <dbReference type="SAM" id="Phobius"/>
    </source>
</evidence>
<keyword evidence="1" id="KW-1133">Transmembrane helix</keyword>
<reference evidence="2" key="1">
    <citation type="submission" date="2022-07" db="EMBL/GenBank/DDBJ databases">
        <title>Phylogenomic reconstructions and comparative analyses of Kickxellomycotina fungi.</title>
        <authorList>
            <person name="Reynolds N.K."/>
            <person name="Stajich J.E."/>
            <person name="Barry K."/>
            <person name="Grigoriev I.V."/>
            <person name="Crous P."/>
            <person name="Smith M.E."/>
        </authorList>
    </citation>
    <scope>NUCLEOTIDE SEQUENCE</scope>
    <source>
        <strain evidence="2">NRRL 1566</strain>
    </source>
</reference>
<dbReference type="AlphaFoldDB" id="A0A9W8I4K5"/>
<keyword evidence="3" id="KW-1185">Reference proteome</keyword>
<evidence type="ECO:0000313" key="3">
    <source>
        <dbReference type="Proteomes" id="UP001139887"/>
    </source>
</evidence>
<comment type="caution">
    <text evidence="2">The sequence shown here is derived from an EMBL/GenBank/DDBJ whole genome shotgun (WGS) entry which is preliminary data.</text>
</comment>
<name>A0A9W8I4K5_9FUNG</name>
<proteinExistence type="predicted"/>
<keyword evidence="1" id="KW-0472">Membrane</keyword>
<accession>A0A9W8I4K5</accession>
<protein>
    <submittedName>
        <fullName evidence="2">Uncharacterized protein</fullName>
    </submittedName>
</protein>
<sequence length="114" mass="12169">NSNSNSNSNNNNNNNMHCSFSIASILSAAGMAVVAQTYPAPHMHARSFVGYPGFYPYAGFGYGVGFPFASSFTNAFNANSNFANYNDDTLFVNNQDATTANSNLNTFNNANVIA</sequence>
<keyword evidence="1" id="KW-0812">Transmembrane</keyword>
<dbReference type="Proteomes" id="UP001139887">
    <property type="component" value="Unassembled WGS sequence"/>
</dbReference>
<dbReference type="EMBL" id="JANBUW010000650">
    <property type="protein sequence ID" value="KAJ2845999.1"/>
    <property type="molecule type" value="Genomic_DNA"/>
</dbReference>
<feature type="non-terminal residue" evidence="2">
    <location>
        <position position="1"/>
    </location>
</feature>
<feature type="transmembrane region" description="Helical" evidence="1">
    <location>
        <begin position="20"/>
        <end position="38"/>
    </location>
</feature>
<gene>
    <name evidence="2" type="ORF">IWW36_004553</name>
</gene>
<evidence type="ECO:0000313" key="2">
    <source>
        <dbReference type="EMBL" id="KAJ2845999.1"/>
    </source>
</evidence>